<keyword evidence="2" id="KW-1185">Reference proteome</keyword>
<comment type="caution">
    <text evidence="1">The sequence shown here is derived from an EMBL/GenBank/DDBJ whole genome shotgun (WGS) entry which is preliminary data.</text>
</comment>
<evidence type="ECO:0000313" key="2">
    <source>
        <dbReference type="Proteomes" id="UP001528672"/>
    </source>
</evidence>
<protein>
    <recommendedName>
        <fullName evidence="3">Type IV pilus modification protein PilV</fullName>
    </recommendedName>
</protein>
<name>A0ABT5MLQ5_9BURK</name>
<organism evidence="1 2">
    <name type="scientific">Curvibacter microcysteis</name>
    <dbReference type="NCBI Taxonomy" id="3026419"/>
    <lineage>
        <taxon>Bacteria</taxon>
        <taxon>Pseudomonadati</taxon>
        <taxon>Pseudomonadota</taxon>
        <taxon>Betaproteobacteria</taxon>
        <taxon>Burkholderiales</taxon>
        <taxon>Comamonadaceae</taxon>
        <taxon>Curvibacter</taxon>
    </lineage>
</organism>
<dbReference type="EMBL" id="JAQSIO010000010">
    <property type="protein sequence ID" value="MDD0816874.1"/>
    <property type="molecule type" value="Genomic_DNA"/>
</dbReference>
<gene>
    <name evidence="1" type="ORF">PSQ39_19735</name>
</gene>
<sequence>MRRPADSRAQRPALQGGSALVESLVALLLFALGLLGVMGLQASAVQLSSQAQYRAQASWLANAVVSQMWASDRTASSLQSQFASPDGSAYRAWQAQVSASGLPGVSSANNTLPTISFSTLAGGGSSEARSQATITVGWRSPSEAQTHQLVTVVQLK</sequence>
<accession>A0ABT5MLQ5</accession>
<dbReference type="Proteomes" id="UP001528672">
    <property type="component" value="Unassembled WGS sequence"/>
</dbReference>
<reference evidence="1 2" key="1">
    <citation type="submission" date="2023-02" db="EMBL/GenBank/DDBJ databases">
        <title>Bacterial whole genome sequence for Curvibacter sp. HBC28.</title>
        <authorList>
            <person name="Le V."/>
            <person name="Ko S.-R."/>
            <person name="Ahn C.-Y."/>
            <person name="Oh H.-M."/>
        </authorList>
    </citation>
    <scope>NUCLEOTIDE SEQUENCE [LARGE SCALE GENOMIC DNA]</scope>
    <source>
        <strain evidence="1 2">HBC28</strain>
    </source>
</reference>
<proteinExistence type="predicted"/>
<evidence type="ECO:0000313" key="1">
    <source>
        <dbReference type="EMBL" id="MDD0816874.1"/>
    </source>
</evidence>
<evidence type="ECO:0008006" key="3">
    <source>
        <dbReference type="Google" id="ProtNLM"/>
    </source>
</evidence>
<dbReference type="RefSeq" id="WP_273929066.1">
    <property type="nucleotide sequence ID" value="NZ_JAQSIN010000012.1"/>
</dbReference>